<name>A0A841HZ49_9DEIO</name>
<proteinExistence type="predicted"/>
<dbReference type="EMBL" id="JACHHG010000003">
    <property type="protein sequence ID" value="MBB6097489.1"/>
    <property type="molecule type" value="Genomic_DNA"/>
</dbReference>
<reference evidence="1 2" key="1">
    <citation type="submission" date="2020-08" db="EMBL/GenBank/DDBJ databases">
        <title>Genomic Encyclopedia of Type Strains, Phase IV (KMG-IV): sequencing the most valuable type-strain genomes for metagenomic binning, comparative biology and taxonomic classification.</title>
        <authorList>
            <person name="Goeker M."/>
        </authorList>
    </citation>
    <scope>NUCLEOTIDE SEQUENCE [LARGE SCALE GENOMIC DNA]</scope>
    <source>
        <strain evidence="1 2">DSM 21458</strain>
    </source>
</reference>
<keyword evidence="2" id="KW-1185">Reference proteome</keyword>
<sequence>MTQSLTRSVLRAEQARACSVMFEVVGSPDALRLQEVYPQARVWPVARLGDAIVELPLAADPEALEAAREALAALGLEVLAVRRSRIR</sequence>
<evidence type="ECO:0000313" key="2">
    <source>
        <dbReference type="Proteomes" id="UP000569951"/>
    </source>
</evidence>
<accession>A0A841HZ49</accession>
<dbReference type="RefSeq" id="WP_183984986.1">
    <property type="nucleotide sequence ID" value="NZ_JACHHG010000003.1"/>
</dbReference>
<organism evidence="1 2">
    <name type="scientific">Deinobacterium chartae</name>
    <dbReference type="NCBI Taxonomy" id="521158"/>
    <lineage>
        <taxon>Bacteria</taxon>
        <taxon>Thermotogati</taxon>
        <taxon>Deinococcota</taxon>
        <taxon>Deinococci</taxon>
        <taxon>Deinococcales</taxon>
        <taxon>Deinococcaceae</taxon>
        <taxon>Deinobacterium</taxon>
    </lineage>
</organism>
<protein>
    <submittedName>
        <fullName evidence="1">Uncharacterized protein</fullName>
    </submittedName>
</protein>
<evidence type="ECO:0000313" key="1">
    <source>
        <dbReference type="EMBL" id="MBB6097489.1"/>
    </source>
</evidence>
<dbReference type="AlphaFoldDB" id="A0A841HZ49"/>
<dbReference type="Proteomes" id="UP000569951">
    <property type="component" value="Unassembled WGS sequence"/>
</dbReference>
<comment type="caution">
    <text evidence="1">The sequence shown here is derived from an EMBL/GenBank/DDBJ whole genome shotgun (WGS) entry which is preliminary data.</text>
</comment>
<gene>
    <name evidence="1" type="ORF">HNR42_000906</name>
</gene>